<sequence length="155" mass="18294">MMEYKIVFSKKSTDLVDMSGNIIFKTFCKNYFFIRKYLVYDGDDNLLLIFQKTDVLLFFIRTKILVSNLNKQFEFRDKGLTFCLLMDNLILKFKGQVIGLLNSEFKANNKIVGHIKEMPDSINNSMILTFLEENEINKYCLILFIIATVNYWDPH</sequence>
<name>A0ABW9K8V5_9FLAO</name>
<gene>
    <name evidence="1" type="ORF">ACKW6Q_19190</name>
</gene>
<dbReference type="Proteomes" id="UP001634154">
    <property type="component" value="Unassembled WGS sequence"/>
</dbReference>
<keyword evidence="2" id="KW-1185">Reference proteome</keyword>
<evidence type="ECO:0000313" key="1">
    <source>
        <dbReference type="EMBL" id="MFN1219096.1"/>
    </source>
</evidence>
<comment type="caution">
    <text evidence="1">The sequence shown here is derived from an EMBL/GenBank/DDBJ whole genome shotgun (WGS) entry which is preliminary data.</text>
</comment>
<accession>A0ABW9K8V5</accession>
<proteinExistence type="predicted"/>
<evidence type="ECO:0000313" key="2">
    <source>
        <dbReference type="Proteomes" id="UP001634154"/>
    </source>
</evidence>
<organism evidence="1 2">
    <name type="scientific">Chryseobacterium kwangjuense</name>
    <dbReference type="NCBI Taxonomy" id="267125"/>
    <lineage>
        <taxon>Bacteria</taxon>
        <taxon>Pseudomonadati</taxon>
        <taxon>Bacteroidota</taxon>
        <taxon>Flavobacteriia</taxon>
        <taxon>Flavobacteriales</taxon>
        <taxon>Weeksellaceae</taxon>
        <taxon>Chryseobacterium group</taxon>
        <taxon>Chryseobacterium</taxon>
    </lineage>
</organism>
<evidence type="ECO:0008006" key="3">
    <source>
        <dbReference type="Google" id="ProtNLM"/>
    </source>
</evidence>
<protein>
    <recommendedName>
        <fullName evidence="3">Tubby C-terminal domain-containing protein</fullName>
    </recommendedName>
</protein>
<dbReference type="EMBL" id="JBJXVJ010000004">
    <property type="protein sequence ID" value="MFN1219096.1"/>
    <property type="molecule type" value="Genomic_DNA"/>
</dbReference>
<reference evidence="1 2" key="1">
    <citation type="submission" date="2024-12" db="EMBL/GenBank/DDBJ databases">
        <title>Draft genome sequence of Chryseobacterium kwangjuense AG447.</title>
        <authorList>
            <person name="Cheptsov V.S."/>
            <person name="Belov A."/>
            <person name="Zavarzina A.G."/>
        </authorList>
    </citation>
    <scope>NUCLEOTIDE SEQUENCE [LARGE SCALE GENOMIC DNA]</scope>
    <source>
        <strain evidence="1 2">AG447</strain>
    </source>
</reference>
<dbReference type="RefSeq" id="WP_409357868.1">
    <property type="nucleotide sequence ID" value="NZ_JBJXVJ010000004.1"/>
</dbReference>